<evidence type="ECO:0000313" key="11">
    <source>
        <dbReference type="Proteomes" id="UP000738517"/>
    </source>
</evidence>
<feature type="transmembrane region" description="Helical" evidence="9">
    <location>
        <begin position="361"/>
        <end position="380"/>
    </location>
</feature>
<keyword evidence="6 9" id="KW-0029">Amino-acid transport</keyword>
<evidence type="ECO:0000256" key="4">
    <source>
        <dbReference type="ARBA" id="ARBA00022475"/>
    </source>
</evidence>
<evidence type="ECO:0000256" key="1">
    <source>
        <dbReference type="ARBA" id="ARBA00004651"/>
    </source>
</evidence>
<dbReference type="Proteomes" id="UP000738517">
    <property type="component" value="Unassembled WGS sequence"/>
</dbReference>
<keyword evidence="8 9" id="KW-0472">Membrane</keyword>
<comment type="caution">
    <text evidence="9">Lacks conserved residue(s) required for the propagation of feature annotation.</text>
</comment>
<evidence type="ECO:0000256" key="2">
    <source>
        <dbReference type="ARBA" id="ARBA00008540"/>
    </source>
</evidence>
<evidence type="ECO:0000256" key="3">
    <source>
        <dbReference type="ARBA" id="ARBA00022448"/>
    </source>
</evidence>
<keyword evidence="7 9" id="KW-1133">Transmembrane helix</keyword>
<evidence type="ECO:0000313" key="10">
    <source>
        <dbReference type="EMBL" id="NBI52921.1"/>
    </source>
</evidence>
<protein>
    <recommendedName>
        <fullName evidence="9">Branched-chain amino acid transport system carrier protein</fullName>
    </recommendedName>
</protein>
<feature type="transmembrane region" description="Helical" evidence="9">
    <location>
        <begin position="114"/>
        <end position="131"/>
    </location>
</feature>
<evidence type="ECO:0000256" key="5">
    <source>
        <dbReference type="ARBA" id="ARBA00022692"/>
    </source>
</evidence>
<dbReference type="PANTHER" id="PTHR30588:SF0">
    <property type="entry name" value="BRANCHED-CHAIN AMINO ACID PERMEASE BRNQ"/>
    <property type="match status" value="1"/>
</dbReference>
<dbReference type="PANTHER" id="PTHR30588">
    <property type="entry name" value="BRANCHED-CHAIN AMINO ACID TRANSPORT SYSTEM 2 CARRIER PROTEIN"/>
    <property type="match status" value="1"/>
</dbReference>
<keyword evidence="3 9" id="KW-0813">Transport</keyword>
<evidence type="ECO:0000256" key="8">
    <source>
        <dbReference type="ARBA" id="ARBA00023136"/>
    </source>
</evidence>
<dbReference type="EMBL" id="RSEJ01000008">
    <property type="protein sequence ID" value="NBI52921.1"/>
    <property type="molecule type" value="Genomic_DNA"/>
</dbReference>
<feature type="transmembrane region" description="Helical" evidence="9">
    <location>
        <begin position="184"/>
        <end position="203"/>
    </location>
</feature>
<proteinExistence type="inferred from homology"/>
<feature type="transmembrane region" description="Helical" evidence="9">
    <location>
        <begin position="75"/>
        <end position="94"/>
    </location>
</feature>
<feature type="transmembrane region" description="Helical" evidence="9">
    <location>
        <begin position="224"/>
        <end position="244"/>
    </location>
</feature>
<gene>
    <name evidence="10" type="primary">brnQ</name>
    <name evidence="10" type="ORF">EIZ48_10070</name>
</gene>
<reference evidence="10 11" key="1">
    <citation type="journal article" date="2017" name="Int. J. Syst. Evol. Microbiol.">
        <title>Photobacterium alginatilyticum sp. nov., a marine bacterium isolated from bottom seawater.</title>
        <authorList>
            <person name="Wang X."/>
            <person name="Wang Y."/>
            <person name="Yang X."/>
            <person name="Sun H."/>
            <person name="Li B."/>
            <person name="Zhang X.H."/>
        </authorList>
    </citation>
    <scope>NUCLEOTIDE SEQUENCE [LARGE SCALE GENOMIC DNA]</scope>
    <source>
        <strain evidence="10 11">P03D4</strain>
    </source>
</reference>
<evidence type="ECO:0000256" key="7">
    <source>
        <dbReference type="ARBA" id="ARBA00022989"/>
    </source>
</evidence>
<feature type="transmembrane region" description="Helical" evidence="9">
    <location>
        <begin position="332"/>
        <end position="354"/>
    </location>
</feature>
<keyword evidence="4" id="KW-1003">Cell membrane</keyword>
<dbReference type="NCBIfam" id="TIGR00796">
    <property type="entry name" value="livcs"/>
    <property type="match status" value="1"/>
</dbReference>
<sequence length="433" mass="45757">MKKHDLLAIGFMTFALFLGAGNLIFPPSLGLEAGTNLFPAMGGFLITAVGLPAFTLVVLGRISTTQNLTQPLPSWLARTFWVALFTAIGPAFGMPRAVTVAYEMGLKPFLDSDQLLLFSVVFCGLTLALAFRPGRLVDYIGKVMTPLLILMLLSLALAAIISPLGLPQAPSADYQQNAVTHGLIQGYMTMDAIAAVGFGWVIIQAINGKGVTEPKAVANTAFKVAVIYAVLMAGCYLAMGYVGATSTTVAANATNGGEILTRYVAGEFGIYGQWLLAAIIVMACLTTTVGLTNACAEYYKQTFNAPFSLTASIVVVLTCIIANFGLEQILAVSLPAILVICPVAIALVLAAFVLPSKKVSAWVYNTSLLTALILGGLDALNILGQIPESLGTTLVRMLPLYSAHASWLLPCLLILTLNRLQVISKTVMTKATE</sequence>
<feature type="transmembrane region" description="Helical" evidence="9">
    <location>
        <begin position="303"/>
        <end position="326"/>
    </location>
</feature>
<accession>A0ABW9YGM9</accession>
<comment type="subcellular location">
    <subcellularLocation>
        <location evidence="9">Cell inner membrane</location>
        <topology evidence="9">Multi-pass membrane protein</topology>
    </subcellularLocation>
    <subcellularLocation>
        <location evidence="1">Cell membrane</location>
        <topology evidence="1">Multi-pass membrane protein</topology>
    </subcellularLocation>
</comment>
<feature type="transmembrane region" description="Helical" evidence="9">
    <location>
        <begin position="400"/>
        <end position="420"/>
    </location>
</feature>
<comment type="caution">
    <text evidence="10">The sequence shown here is derived from an EMBL/GenBank/DDBJ whole genome shotgun (WGS) entry which is preliminary data.</text>
</comment>
<dbReference type="InterPro" id="IPR004685">
    <property type="entry name" value="Brnchd-chn_aa_trnsp_Livcs"/>
</dbReference>
<organism evidence="10 11">
    <name type="scientific">Photobacterium alginatilyticum</name>
    <dbReference type="NCBI Taxonomy" id="1775171"/>
    <lineage>
        <taxon>Bacteria</taxon>
        <taxon>Pseudomonadati</taxon>
        <taxon>Pseudomonadota</taxon>
        <taxon>Gammaproteobacteria</taxon>
        <taxon>Vibrionales</taxon>
        <taxon>Vibrionaceae</taxon>
        <taxon>Photobacterium</taxon>
    </lineage>
</organism>
<feature type="transmembrane region" description="Helical" evidence="9">
    <location>
        <begin position="40"/>
        <end position="63"/>
    </location>
</feature>
<keyword evidence="11" id="KW-1185">Reference proteome</keyword>
<comment type="function">
    <text evidence="9">Component of the transport system for branched-chain amino acids.</text>
</comment>
<comment type="similarity">
    <text evidence="2 9">Belongs to the branched chain amino acid transporter family.</text>
</comment>
<dbReference type="Pfam" id="PF05525">
    <property type="entry name" value="Branch_AA_trans"/>
    <property type="match status" value="1"/>
</dbReference>
<name>A0ABW9YGM9_9GAMM</name>
<feature type="transmembrane region" description="Helical" evidence="9">
    <location>
        <begin position="270"/>
        <end position="291"/>
    </location>
</feature>
<dbReference type="RefSeq" id="WP_160650611.1">
    <property type="nucleotide sequence ID" value="NZ_RSEJ01000008.1"/>
</dbReference>
<evidence type="ECO:0000256" key="6">
    <source>
        <dbReference type="ARBA" id="ARBA00022970"/>
    </source>
</evidence>
<keyword evidence="5 9" id="KW-0812">Transmembrane</keyword>
<evidence type="ECO:0000256" key="9">
    <source>
        <dbReference type="RuleBase" id="RU362122"/>
    </source>
</evidence>
<feature type="transmembrane region" description="Helical" evidence="9">
    <location>
        <begin position="143"/>
        <end position="164"/>
    </location>
</feature>